<feature type="region of interest" description="Disordered" evidence="1">
    <location>
        <begin position="272"/>
        <end position="309"/>
    </location>
</feature>
<reference evidence="2 3" key="1">
    <citation type="submission" date="2015-02" db="EMBL/GenBank/DDBJ databases">
        <title>Draft Genome Sequences of Two Closely-Related Aflatoxigenic Aspergillus Species Obtained from the Cote d'Ivoire.</title>
        <authorList>
            <person name="Moore G.G."/>
            <person name="Beltz S.B."/>
            <person name="Mack B.M."/>
        </authorList>
    </citation>
    <scope>NUCLEOTIDE SEQUENCE [LARGE SCALE GENOMIC DNA]</scope>
    <source>
        <strain evidence="2 3">SRRC1468</strain>
    </source>
</reference>
<evidence type="ECO:0000313" key="3">
    <source>
        <dbReference type="Proteomes" id="UP000034291"/>
    </source>
</evidence>
<feature type="compositionally biased region" description="Low complexity" evidence="1">
    <location>
        <begin position="72"/>
        <end position="84"/>
    </location>
</feature>
<feature type="non-terminal residue" evidence="2">
    <location>
        <position position="309"/>
    </location>
</feature>
<sequence>MRTRSQQASPGGFVSLDTERAPRRTRSTRAASQQSSSQPDTSEHGSEQTAEPVTQSATRPKSKRTVKKATTKKTSPSTTTSQTEKAPKRVTRKTTRKTDNPVSDDEEQKSINEEHPETTQGEEKENPEASPEESVSAQPTADNALLEPRSSERESQHFLPSPQTPQAVEEPQPLETPNDLQDFLELLNSVGNIDDEFDLPNLGETPCPAWYDLEFEELTEVGYAFSERSHSPPVLPCDRGFAPDLQLDDDLLAQIDAFLAIHDAQELEAAHAEEGPAAVVEDNNTDVTPTPVAANESVVSQVALSTSEQ</sequence>
<evidence type="ECO:0000313" key="2">
    <source>
        <dbReference type="EMBL" id="KKK20081.1"/>
    </source>
</evidence>
<evidence type="ECO:0000256" key="1">
    <source>
        <dbReference type="SAM" id="MobiDB-lite"/>
    </source>
</evidence>
<keyword evidence="3" id="KW-1185">Reference proteome</keyword>
<feature type="compositionally biased region" description="Polar residues" evidence="1">
    <location>
        <begin position="297"/>
        <end position="309"/>
    </location>
</feature>
<dbReference type="Proteomes" id="UP000034291">
    <property type="component" value="Unassembled WGS sequence"/>
</dbReference>
<feature type="compositionally biased region" description="Polar residues" evidence="1">
    <location>
        <begin position="47"/>
        <end position="59"/>
    </location>
</feature>
<name>A0A0F8VAL3_9EURO</name>
<gene>
    <name evidence="2" type="ORF">ARAM_005441</name>
</gene>
<feature type="region of interest" description="Disordered" evidence="1">
    <location>
        <begin position="1"/>
        <end position="180"/>
    </location>
</feature>
<feature type="compositionally biased region" description="Low complexity" evidence="1">
    <location>
        <begin position="28"/>
        <end position="39"/>
    </location>
</feature>
<dbReference type="AlphaFoldDB" id="A0A0F8VAL3"/>
<proteinExistence type="predicted"/>
<protein>
    <submittedName>
        <fullName evidence="2">Uncharacterized protein</fullName>
    </submittedName>
</protein>
<comment type="caution">
    <text evidence="2">The sequence shown here is derived from an EMBL/GenBank/DDBJ whole genome shotgun (WGS) entry which is preliminary data.</text>
</comment>
<feature type="compositionally biased region" description="Basic residues" evidence="1">
    <location>
        <begin position="60"/>
        <end position="71"/>
    </location>
</feature>
<dbReference type="EMBL" id="JZBS01002119">
    <property type="protein sequence ID" value="KKK20081.1"/>
    <property type="molecule type" value="Genomic_DNA"/>
</dbReference>
<organism evidence="2 3">
    <name type="scientific">Aspergillus rambellii</name>
    <dbReference type="NCBI Taxonomy" id="308745"/>
    <lineage>
        <taxon>Eukaryota</taxon>
        <taxon>Fungi</taxon>
        <taxon>Dikarya</taxon>
        <taxon>Ascomycota</taxon>
        <taxon>Pezizomycotina</taxon>
        <taxon>Eurotiomycetes</taxon>
        <taxon>Eurotiomycetidae</taxon>
        <taxon>Eurotiales</taxon>
        <taxon>Aspergillaceae</taxon>
        <taxon>Aspergillus</taxon>
        <taxon>Aspergillus subgen. Nidulantes</taxon>
    </lineage>
</organism>
<feature type="compositionally biased region" description="Basic and acidic residues" evidence="1">
    <location>
        <begin position="108"/>
        <end position="127"/>
    </location>
</feature>
<accession>A0A0F8VAL3</accession>